<accession>A0AAU7KLK4</accession>
<dbReference type="InterPro" id="IPR006311">
    <property type="entry name" value="TAT_signal"/>
</dbReference>
<dbReference type="PANTHER" id="PTHR42928:SF5">
    <property type="entry name" value="BLR1237 PROTEIN"/>
    <property type="match status" value="1"/>
</dbReference>
<dbReference type="RefSeq" id="WP_108449893.1">
    <property type="nucleotide sequence ID" value="NZ_CP098827.1"/>
</dbReference>
<dbReference type="CDD" id="cd07012">
    <property type="entry name" value="PBP2_Bug_TTT"/>
    <property type="match status" value="1"/>
</dbReference>
<sequence>MFALTPLNATLSTTLRKRLIKGATGATLAGVALAAVVAVPTAQADFPQRDIRMIVPWPAGGGADAISRKISNLAEQSLPTSIYVENIGGAVTATGLMQLAKARPDGHTIGVLTYDSVVTLPRGNMVPGYSLDKLEPFARVTQEADAIVVSKQSGFTSYEELIEAARENPGTVRIGVAPQGSGPYLAVRRLEAATGVTFNVISYPGSSTAEAEALLSGEIDAAISSLGDFSGILSSGDALGVVELSGSQNPAYPEVPPISEFDVDLETGSFIVLAAPANTPEDAIETLESTYHEAYQSDEFQEWVTSIGVTPGWLGSEEVNEWIGSYQERTFAAMDELDL</sequence>
<name>A0AAU7KLK4_9GAMM</name>
<evidence type="ECO:0000313" key="2">
    <source>
        <dbReference type="EMBL" id="XBO72375.1"/>
    </source>
</evidence>
<proteinExistence type="inferred from homology"/>
<dbReference type="PROSITE" id="PS51318">
    <property type="entry name" value="TAT"/>
    <property type="match status" value="1"/>
</dbReference>
<dbReference type="EMBL" id="CP098827">
    <property type="protein sequence ID" value="XBO72375.1"/>
    <property type="molecule type" value="Genomic_DNA"/>
</dbReference>
<dbReference type="Pfam" id="PF03401">
    <property type="entry name" value="TctC"/>
    <property type="match status" value="1"/>
</dbReference>
<dbReference type="InterPro" id="IPR042100">
    <property type="entry name" value="Bug_dom1"/>
</dbReference>
<dbReference type="AlphaFoldDB" id="A0AAU7KLK4"/>
<gene>
    <name evidence="2" type="ORF">NFG58_06615</name>
</gene>
<protein>
    <submittedName>
        <fullName evidence="2">Tripartite tricarboxylate transporter substrate binding protein</fullName>
    </submittedName>
</protein>
<organism evidence="2">
    <name type="scientific">Halomonas sp. RT37</name>
    <dbReference type="NCBI Taxonomy" id="2950872"/>
    <lineage>
        <taxon>Bacteria</taxon>
        <taxon>Pseudomonadati</taxon>
        <taxon>Pseudomonadota</taxon>
        <taxon>Gammaproteobacteria</taxon>
        <taxon>Oceanospirillales</taxon>
        <taxon>Halomonadaceae</taxon>
        <taxon>Halomonas</taxon>
    </lineage>
</organism>
<dbReference type="PIRSF" id="PIRSF017082">
    <property type="entry name" value="YflP"/>
    <property type="match status" value="1"/>
</dbReference>
<comment type="similarity">
    <text evidence="1">Belongs to the UPF0065 (bug) family.</text>
</comment>
<dbReference type="InterPro" id="IPR005064">
    <property type="entry name" value="BUG"/>
</dbReference>
<dbReference type="PANTHER" id="PTHR42928">
    <property type="entry name" value="TRICARBOXYLATE-BINDING PROTEIN"/>
    <property type="match status" value="1"/>
</dbReference>
<dbReference type="Gene3D" id="3.40.190.10">
    <property type="entry name" value="Periplasmic binding protein-like II"/>
    <property type="match status" value="1"/>
</dbReference>
<reference evidence="2" key="1">
    <citation type="submission" date="2022-06" db="EMBL/GenBank/DDBJ databases">
        <title>A novel DMS-producing enzyme.</title>
        <authorList>
            <person name="Zhang Y."/>
        </authorList>
    </citation>
    <scope>NUCLEOTIDE SEQUENCE</scope>
    <source>
        <strain evidence="2">RT37</strain>
    </source>
</reference>
<dbReference type="Gene3D" id="3.40.190.150">
    <property type="entry name" value="Bordetella uptake gene, domain 1"/>
    <property type="match status" value="1"/>
</dbReference>
<evidence type="ECO:0000256" key="1">
    <source>
        <dbReference type="ARBA" id="ARBA00006987"/>
    </source>
</evidence>
<dbReference type="SUPFAM" id="SSF53850">
    <property type="entry name" value="Periplasmic binding protein-like II"/>
    <property type="match status" value="1"/>
</dbReference>